<evidence type="ECO:0000313" key="3">
    <source>
        <dbReference type="EMBL" id="MEA5362808.1"/>
    </source>
</evidence>
<dbReference type="PRINTS" id="PR00040">
    <property type="entry name" value="HTHMERR"/>
</dbReference>
<keyword evidence="1" id="KW-0238">DNA-binding</keyword>
<dbReference type="InterPro" id="IPR047057">
    <property type="entry name" value="MerR_fam"/>
</dbReference>
<keyword evidence="4" id="KW-1185">Reference proteome</keyword>
<dbReference type="InterPro" id="IPR009061">
    <property type="entry name" value="DNA-bd_dom_put_sf"/>
</dbReference>
<dbReference type="PROSITE" id="PS50937">
    <property type="entry name" value="HTH_MERR_2"/>
    <property type="match status" value="1"/>
</dbReference>
<reference evidence="3 4" key="1">
    <citation type="submission" date="2023-12" db="EMBL/GenBank/DDBJ databases">
        <title>Amycolatopsis sp. V23-08.</title>
        <authorList>
            <person name="Somphong A."/>
        </authorList>
    </citation>
    <scope>NUCLEOTIDE SEQUENCE [LARGE SCALE GENOMIC DNA]</scope>
    <source>
        <strain evidence="3 4">V23-08</strain>
    </source>
</reference>
<feature type="domain" description="HTH merR-type" evidence="2">
    <location>
        <begin position="1"/>
        <end position="68"/>
    </location>
</feature>
<comment type="caution">
    <text evidence="3">The sequence shown here is derived from an EMBL/GenBank/DDBJ whole genome shotgun (WGS) entry which is preliminary data.</text>
</comment>
<dbReference type="PANTHER" id="PTHR30204">
    <property type="entry name" value="REDOX-CYCLING DRUG-SENSING TRANSCRIPTIONAL ACTIVATOR SOXR"/>
    <property type="match status" value="1"/>
</dbReference>
<dbReference type="RefSeq" id="WP_323330571.1">
    <property type="nucleotide sequence ID" value="NZ_JAYFSI010000006.1"/>
</dbReference>
<dbReference type="EMBL" id="JAYFSI010000006">
    <property type="protein sequence ID" value="MEA5362808.1"/>
    <property type="molecule type" value="Genomic_DNA"/>
</dbReference>
<dbReference type="SMART" id="SM00422">
    <property type="entry name" value="HTH_MERR"/>
    <property type="match status" value="1"/>
</dbReference>
<dbReference type="Proteomes" id="UP001304298">
    <property type="component" value="Unassembled WGS sequence"/>
</dbReference>
<evidence type="ECO:0000259" key="2">
    <source>
        <dbReference type="PROSITE" id="PS50937"/>
    </source>
</evidence>
<organism evidence="3 4">
    <name type="scientific">Amycolatopsis heterodermiae</name>
    <dbReference type="NCBI Taxonomy" id="3110235"/>
    <lineage>
        <taxon>Bacteria</taxon>
        <taxon>Bacillati</taxon>
        <taxon>Actinomycetota</taxon>
        <taxon>Actinomycetes</taxon>
        <taxon>Pseudonocardiales</taxon>
        <taxon>Pseudonocardiaceae</taxon>
        <taxon>Amycolatopsis</taxon>
    </lineage>
</organism>
<dbReference type="Gene3D" id="1.10.1660.10">
    <property type="match status" value="1"/>
</dbReference>
<dbReference type="PROSITE" id="PS00552">
    <property type="entry name" value="HTH_MERR_1"/>
    <property type="match status" value="1"/>
</dbReference>
<accession>A0ABU5R9K1</accession>
<dbReference type="PANTHER" id="PTHR30204:SF97">
    <property type="entry name" value="MERR FAMILY REGULATORY PROTEIN"/>
    <property type="match status" value="1"/>
</dbReference>
<protein>
    <submittedName>
        <fullName evidence="3">MerR family transcriptional regulator</fullName>
    </submittedName>
</protein>
<dbReference type="InterPro" id="IPR000551">
    <property type="entry name" value="MerR-type_HTH_dom"/>
</dbReference>
<dbReference type="SUPFAM" id="SSF46955">
    <property type="entry name" value="Putative DNA-binding domain"/>
    <property type="match status" value="1"/>
</dbReference>
<sequence length="121" mass="13446">MRIGELALKAGVSVRALRYYEEKGMLVPERSTGGHRHYGDRSVDLVWLIQQFYAAGLSSRSILEILPCVETGEATPEVLDLLVAERERIDRQMSELSAARDRLDTVIANAGSSCSDHCRPD</sequence>
<dbReference type="Pfam" id="PF13411">
    <property type="entry name" value="MerR_1"/>
    <property type="match status" value="1"/>
</dbReference>
<proteinExistence type="predicted"/>
<evidence type="ECO:0000256" key="1">
    <source>
        <dbReference type="ARBA" id="ARBA00023125"/>
    </source>
</evidence>
<evidence type="ECO:0000313" key="4">
    <source>
        <dbReference type="Proteomes" id="UP001304298"/>
    </source>
</evidence>
<dbReference type="CDD" id="cd01282">
    <property type="entry name" value="HTH_MerR-like_sg3"/>
    <property type="match status" value="1"/>
</dbReference>
<name>A0ABU5R9K1_9PSEU</name>
<gene>
    <name evidence="3" type="ORF">VA596_24960</name>
</gene>